<gene>
    <name evidence="2" type="ORF">EXY23_00025</name>
</gene>
<proteinExistence type="predicted"/>
<dbReference type="InterPro" id="IPR013149">
    <property type="entry name" value="ADH-like_C"/>
</dbReference>
<dbReference type="Gene3D" id="3.90.180.10">
    <property type="entry name" value="Medium-chain alcohol dehydrogenases, catalytic domain"/>
    <property type="match status" value="1"/>
</dbReference>
<dbReference type="OrthoDB" id="9782155at2"/>
<dbReference type="SMART" id="SM00829">
    <property type="entry name" value="PKS_ER"/>
    <property type="match status" value="1"/>
</dbReference>
<name>A0A4R4DVF9_9PROT</name>
<evidence type="ECO:0000313" key="3">
    <source>
        <dbReference type="Proteomes" id="UP000295023"/>
    </source>
</evidence>
<accession>A0A4R4DVF9</accession>
<dbReference type="SUPFAM" id="SSF51735">
    <property type="entry name" value="NAD(P)-binding Rossmann-fold domains"/>
    <property type="match status" value="1"/>
</dbReference>
<dbReference type="InterPro" id="IPR051397">
    <property type="entry name" value="Zn-ADH-like_protein"/>
</dbReference>
<dbReference type="Gene3D" id="3.40.50.720">
    <property type="entry name" value="NAD(P)-binding Rossmann-like Domain"/>
    <property type="match status" value="1"/>
</dbReference>
<dbReference type="CDD" id="cd08288">
    <property type="entry name" value="MDR_yhdh"/>
    <property type="match status" value="1"/>
</dbReference>
<dbReference type="InterPro" id="IPR013154">
    <property type="entry name" value="ADH-like_N"/>
</dbReference>
<dbReference type="InterPro" id="IPR020843">
    <property type="entry name" value="ER"/>
</dbReference>
<reference evidence="2 3" key="1">
    <citation type="submission" date="2019-03" db="EMBL/GenBank/DDBJ databases">
        <title>Paracraurococcus aquatilis NE82 genome sequence.</title>
        <authorList>
            <person name="Zhao Y."/>
            <person name="Du Z."/>
        </authorList>
    </citation>
    <scope>NUCLEOTIDE SEQUENCE [LARGE SCALE GENOMIC DNA]</scope>
    <source>
        <strain evidence="2 3">NE82</strain>
    </source>
</reference>
<dbReference type="GO" id="GO:0043957">
    <property type="term" value="F:acryloyl-CoA reductase (NADPH) activity"/>
    <property type="evidence" value="ECO:0007669"/>
    <property type="project" value="TreeGrafter"/>
</dbReference>
<organism evidence="2 3">
    <name type="scientific">Roseicella aquatilis</name>
    <dbReference type="NCBI Taxonomy" id="2527868"/>
    <lineage>
        <taxon>Bacteria</taxon>
        <taxon>Pseudomonadati</taxon>
        <taxon>Pseudomonadota</taxon>
        <taxon>Alphaproteobacteria</taxon>
        <taxon>Acetobacterales</taxon>
        <taxon>Roseomonadaceae</taxon>
        <taxon>Roseicella</taxon>
    </lineage>
</organism>
<dbReference type="Pfam" id="PF08240">
    <property type="entry name" value="ADH_N"/>
    <property type="match status" value="1"/>
</dbReference>
<dbReference type="AlphaFoldDB" id="A0A4R4DVF9"/>
<feature type="domain" description="Enoyl reductase (ER)" evidence="1">
    <location>
        <begin position="12"/>
        <end position="325"/>
    </location>
</feature>
<dbReference type="PANTHER" id="PTHR43677">
    <property type="entry name" value="SHORT-CHAIN DEHYDROGENASE/REDUCTASE"/>
    <property type="match status" value="1"/>
</dbReference>
<sequence length="328" mass="33943">MKALVVDKPEAGQTARAAFRDFAESELPEGDVLLRVTHSTVNYKDGLAVTGKAPVVRRFPMVPGIDLIGVVEESANPAVKAGDRVVLNGWGVGETHCGAYAPRARVKADWLVPLPAGLASEEAAAIGTAGYTAMLCVMALERHGLTPERGPVLVTGAAGGVGSVAVALLSSLGWYVAASTGRPEEQAYLEGLGAKEIVPRDRYGNGPARPLGKEVWAAAVDSVGSKTLAGVLAEVKYGGAVAACGLAQGMDLPASVAPFILRGVALLGVDSVMAPRALRLEAWSRLAAQLDRAKLRAMTTTATLDDVPRLAEAILAGRLRGRVVVEIG</sequence>
<dbReference type="InterPro" id="IPR036291">
    <property type="entry name" value="NAD(P)-bd_dom_sf"/>
</dbReference>
<dbReference type="InterPro" id="IPR011032">
    <property type="entry name" value="GroES-like_sf"/>
</dbReference>
<dbReference type="SUPFAM" id="SSF50129">
    <property type="entry name" value="GroES-like"/>
    <property type="match status" value="1"/>
</dbReference>
<evidence type="ECO:0000313" key="2">
    <source>
        <dbReference type="EMBL" id="TCZ66545.1"/>
    </source>
</evidence>
<dbReference type="NCBIfam" id="TIGR02823">
    <property type="entry name" value="oxido_YhdH"/>
    <property type="match status" value="1"/>
</dbReference>
<dbReference type="PANTHER" id="PTHR43677:SF1">
    <property type="entry name" value="ACRYLYL-COA REDUCTASE ACUI-RELATED"/>
    <property type="match status" value="1"/>
</dbReference>
<evidence type="ECO:0000259" key="1">
    <source>
        <dbReference type="SMART" id="SM00829"/>
    </source>
</evidence>
<comment type="caution">
    <text evidence="2">The sequence shown here is derived from an EMBL/GenBank/DDBJ whole genome shotgun (WGS) entry which is preliminary data.</text>
</comment>
<dbReference type="EMBL" id="SKBM01000001">
    <property type="protein sequence ID" value="TCZ66545.1"/>
    <property type="molecule type" value="Genomic_DNA"/>
</dbReference>
<dbReference type="InterPro" id="IPR014188">
    <property type="entry name" value="Acrylyl-CoA_reductase_AcuI"/>
</dbReference>
<dbReference type="Pfam" id="PF00107">
    <property type="entry name" value="ADH_zinc_N"/>
    <property type="match status" value="1"/>
</dbReference>
<keyword evidence="3" id="KW-1185">Reference proteome</keyword>
<dbReference type="Proteomes" id="UP000295023">
    <property type="component" value="Unassembled WGS sequence"/>
</dbReference>
<dbReference type="RefSeq" id="WP_132283517.1">
    <property type="nucleotide sequence ID" value="NZ_SKBM01000001.1"/>
</dbReference>
<protein>
    <submittedName>
        <fullName evidence="2">Oxidoreductase</fullName>
    </submittedName>
</protein>